<accession>A0AAV5K5X5</accession>
<dbReference type="AlphaFoldDB" id="A0AAV5K5X5"/>
<proteinExistence type="predicted"/>
<dbReference type="EMBL" id="BPVZ01000052">
    <property type="protein sequence ID" value="GKV19382.1"/>
    <property type="molecule type" value="Genomic_DNA"/>
</dbReference>
<feature type="coiled-coil region" evidence="1">
    <location>
        <begin position="4"/>
        <end position="38"/>
    </location>
</feature>
<name>A0AAV5K5X5_9ROSI</name>
<keyword evidence="3" id="KW-1185">Reference proteome</keyword>
<evidence type="ECO:0000256" key="1">
    <source>
        <dbReference type="SAM" id="Coils"/>
    </source>
</evidence>
<evidence type="ECO:0000313" key="2">
    <source>
        <dbReference type="EMBL" id="GKV19382.1"/>
    </source>
</evidence>
<evidence type="ECO:0000313" key="3">
    <source>
        <dbReference type="Proteomes" id="UP001054252"/>
    </source>
</evidence>
<reference evidence="2 3" key="1">
    <citation type="journal article" date="2021" name="Commun. Biol.">
        <title>The genome of Shorea leprosula (Dipterocarpaceae) highlights the ecological relevance of drought in aseasonal tropical rainforests.</title>
        <authorList>
            <person name="Ng K.K.S."/>
            <person name="Kobayashi M.J."/>
            <person name="Fawcett J.A."/>
            <person name="Hatakeyama M."/>
            <person name="Paape T."/>
            <person name="Ng C.H."/>
            <person name="Ang C.C."/>
            <person name="Tnah L.H."/>
            <person name="Lee C.T."/>
            <person name="Nishiyama T."/>
            <person name="Sese J."/>
            <person name="O'Brien M.J."/>
            <person name="Copetti D."/>
            <person name="Mohd Noor M.I."/>
            <person name="Ong R.C."/>
            <person name="Putra M."/>
            <person name="Sireger I.Z."/>
            <person name="Indrioko S."/>
            <person name="Kosugi Y."/>
            <person name="Izuno A."/>
            <person name="Isagi Y."/>
            <person name="Lee S.L."/>
            <person name="Shimizu K.K."/>
        </authorList>
    </citation>
    <scope>NUCLEOTIDE SEQUENCE [LARGE SCALE GENOMIC DNA]</scope>
    <source>
        <strain evidence="2">214</strain>
    </source>
</reference>
<sequence length="86" mass="9698">MKEVHNLNKKVKGEEEVYNKLQAELAEKNKISKDARELETINAVTLGWNSIVSNSRASLEILFFSASSAWSLLYTSSSPFTCLFKL</sequence>
<dbReference type="Proteomes" id="UP001054252">
    <property type="component" value="Unassembled WGS sequence"/>
</dbReference>
<protein>
    <submittedName>
        <fullName evidence="2">Uncharacterized protein</fullName>
    </submittedName>
</protein>
<keyword evidence="1" id="KW-0175">Coiled coil</keyword>
<comment type="caution">
    <text evidence="2">The sequence shown here is derived from an EMBL/GenBank/DDBJ whole genome shotgun (WGS) entry which is preliminary data.</text>
</comment>
<gene>
    <name evidence="2" type="ORF">SLEP1_g29651</name>
</gene>
<organism evidence="2 3">
    <name type="scientific">Rubroshorea leprosula</name>
    <dbReference type="NCBI Taxonomy" id="152421"/>
    <lineage>
        <taxon>Eukaryota</taxon>
        <taxon>Viridiplantae</taxon>
        <taxon>Streptophyta</taxon>
        <taxon>Embryophyta</taxon>
        <taxon>Tracheophyta</taxon>
        <taxon>Spermatophyta</taxon>
        <taxon>Magnoliopsida</taxon>
        <taxon>eudicotyledons</taxon>
        <taxon>Gunneridae</taxon>
        <taxon>Pentapetalae</taxon>
        <taxon>rosids</taxon>
        <taxon>malvids</taxon>
        <taxon>Malvales</taxon>
        <taxon>Dipterocarpaceae</taxon>
        <taxon>Rubroshorea</taxon>
    </lineage>
</organism>